<evidence type="ECO:0000256" key="3">
    <source>
        <dbReference type="ARBA" id="ARBA00004141"/>
    </source>
</evidence>
<dbReference type="OrthoDB" id="5612767at2"/>
<comment type="function">
    <text evidence="2">Membrane-anchoring subunit of succinate dehydrogenase (SDH).</text>
</comment>
<dbReference type="GO" id="GO:0017004">
    <property type="term" value="P:cytochrome complex assembly"/>
    <property type="evidence" value="ECO:0007669"/>
    <property type="project" value="TreeGrafter"/>
</dbReference>
<dbReference type="GO" id="GO:0006099">
    <property type="term" value="P:tricarboxylic acid cycle"/>
    <property type="evidence" value="ECO:0007669"/>
    <property type="project" value="UniProtKB-UniPathway"/>
</dbReference>
<dbReference type="AlphaFoldDB" id="A0A162ABT3"/>
<dbReference type="NCBIfam" id="TIGR02968">
    <property type="entry name" value="succ_dehyd_anc"/>
    <property type="match status" value="1"/>
</dbReference>
<dbReference type="PANTHER" id="PTHR38689:SF1">
    <property type="entry name" value="SUCCINATE DEHYDROGENASE HYDROPHOBIC MEMBRANE ANCHOR SUBUNIT"/>
    <property type="match status" value="1"/>
</dbReference>
<dbReference type="SUPFAM" id="SSF81343">
    <property type="entry name" value="Fumarate reductase respiratory complex transmembrane subunits"/>
    <property type="match status" value="1"/>
</dbReference>
<dbReference type="GO" id="GO:0020037">
    <property type="term" value="F:heme binding"/>
    <property type="evidence" value="ECO:0007669"/>
    <property type="project" value="InterPro"/>
</dbReference>
<name>A0A162ABT3_9GAMM</name>
<dbReference type="GO" id="GO:0009055">
    <property type="term" value="F:electron transfer activity"/>
    <property type="evidence" value="ECO:0007669"/>
    <property type="project" value="TreeGrafter"/>
</dbReference>
<evidence type="ECO:0008006" key="9">
    <source>
        <dbReference type="Google" id="ProtNLM"/>
    </source>
</evidence>
<feature type="transmembrane region" description="Helical" evidence="6">
    <location>
        <begin position="90"/>
        <end position="111"/>
    </location>
</feature>
<sequence>MAIMNIARSGTKQWVLQRISNSIIVAYSILIVVLLLSEPVSSHQALVHMFTPLWFKIVTTLSVCVFAFNGVIAGWQIAGDYVKGGAINKAFNLVCVLLSLSMLLTVTKLIWL</sequence>
<accession>A0A162ABT3</accession>
<proteinExistence type="predicted"/>
<evidence type="ECO:0000313" key="7">
    <source>
        <dbReference type="EMBL" id="KZN47223.1"/>
    </source>
</evidence>
<evidence type="ECO:0000256" key="2">
    <source>
        <dbReference type="ARBA" id="ARBA00004050"/>
    </source>
</evidence>
<dbReference type="InterPro" id="IPR014312">
    <property type="entry name" value="Succ_DH_anchor"/>
</dbReference>
<dbReference type="GO" id="GO:0005886">
    <property type="term" value="C:plasma membrane"/>
    <property type="evidence" value="ECO:0007669"/>
    <property type="project" value="TreeGrafter"/>
</dbReference>
<comment type="caution">
    <text evidence="7">The sequence shown here is derived from an EMBL/GenBank/DDBJ whole genome shotgun (WGS) entry which is preliminary data.</text>
</comment>
<dbReference type="Gene3D" id="1.20.1300.10">
    <property type="entry name" value="Fumarate reductase/succinate dehydrogenase, transmembrane subunit"/>
    <property type="match status" value="1"/>
</dbReference>
<evidence type="ECO:0000313" key="8">
    <source>
        <dbReference type="Proteomes" id="UP000076587"/>
    </source>
</evidence>
<dbReference type="UniPathway" id="UPA00223"/>
<reference evidence="7 8" key="1">
    <citation type="submission" date="2013-07" db="EMBL/GenBank/DDBJ databases">
        <title>Comparative Genomic and Metabolomic Analysis of Twelve Strains of Pseudoalteromonas luteoviolacea.</title>
        <authorList>
            <person name="Vynne N.G."/>
            <person name="Mansson M."/>
            <person name="Gram L."/>
        </authorList>
    </citation>
    <scope>NUCLEOTIDE SEQUENCE [LARGE SCALE GENOMIC DNA]</scope>
    <source>
        <strain evidence="7 8">NCIMB 1942</strain>
    </source>
</reference>
<keyword evidence="4 6" id="KW-0812">Transmembrane</keyword>
<dbReference type="EMBL" id="AUXT01000157">
    <property type="protein sequence ID" value="KZN47223.1"/>
    <property type="molecule type" value="Genomic_DNA"/>
</dbReference>
<dbReference type="InterPro" id="IPR034804">
    <property type="entry name" value="SQR/QFR_C/D"/>
</dbReference>
<evidence type="ECO:0000256" key="5">
    <source>
        <dbReference type="ARBA" id="ARBA00022989"/>
    </source>
</evidence>
<comment type="cofactor">
    <cofactor evidence="1">
        <name>heme</name>
        <dbReference type="ChEBI" id="CHEBI:30413"/>
    </cofactor>
</comment>
<keyword evidence="5 6" id="KW-1133">Transmembrane helix</keyword>
<feature type="transmembrane region" description="Helical" evidence="6">
    <location>
        <begin position="57"/>
        <end position="78"/>
    </location>
</feature>
<evidence type="ECO:0000256" key="6">
    <source>
        <dbReference type="SAM" id="Phobius"/>
    </source>
</evidence>
<protein>
    <recommendedName>
        <fullName evidence="9">Succinate dehydrogenase, hydrophobic membrane anchor protein</fullName>
    </recommendedName>
</protein>
<gene>
    <name evidence="7" type="ORF">N482_09925</name>
</gene>
<dbReference type="PATRIC" id="fig|1365253.3.peg.2414"/>
<evidence type="ECO:0000256" key="1">
    <source>
        <dbReference type="ARBA" id="ARBA00001971"/>
    </source>
</evidence>
<dbReference type="RefSeq" id="WP_063377084.1">
    <property type="nucleotide sequence ID" value="NZ_AUXT01000157.1"/>
</dbReference>
<dbReference type="Proteomes" id="UP000076587">
    <property type="component" value="Unassembled WGS sequence"/>
</dbReference>
<keyword evidence="6" id="KW-0472">Membrane</keyword>
<feature type="transmembrane region" description="Helical" evidence="6">
    <location>
        <begin position="21"/>
        <end position="37"/>
    </location>
</feature>
<evidence type="ECO:0000256" key="4">
    <source>
        <dbReference type="ARBA" id="ARBA00022692"/>
    </source>
</evidence>
<dbReference type="PANTHER" id="PTHR38689">
    <property type="entry name" value="SUCCINATE DEHYDROGENASE HYDROPHOBIC MEMBRANE ANCHOR SUBUNIT"/>
    <property type="match status" value="1"/>
</dbReference>
<comment type="subcellular location">
    <subcellularLocation>
        <location evidence="3">Membrane</location>
        <topology evidence="3">Multi-pass membrane protein</topology>
    </subcellularLocation>
</comment>
<organism evidence="7 8">
    <name type="scientific">Pseudoalteromonas luteoviolacea NCIMB 1942</name>
    <dbReference type="NCBI Taxonomy" id="1365253"/>
    <lineage>
        <taxon>Bacteria</taxon>
        <taxon>Pseudomonadati</taxon>
        <taxon>Pseudomonadota</taxon>
        <taxon>Gammaproteobacteria</taxon>
        <taxon>Alteromonadales</taxon>
        <taxon>Pseudoalteromonadaceae</taxon>
        <taxon>Pseudoalteromonas</taxon>
    </lineage>
</organism>